<dbReference type="InterPro" id="IPR001670">
    <property type="entry name" value="ADH_Fe/GldA"/>
</dbReference>
<dbReference type="CDD" id="cd08182">
    <property type="entry name" value="HEPD"/>
    <property type="match status" value="1"/>
</dbReference>
<evidence type="ECO:0000259" key="6">
    <source>
        <dbReference type="Pfam" id="PF25137"/>
    </source>
</evidence>
<evidence type="ECO:0000256" key="2">
    <source>
        <dbReference type="ARBA" id="ARBA00007358"/>
    </source>
</evidence>
<dbReference type="InterPro" id="IPR035873">
    <property type="entry name" value="PhpC"/>
</dbReference>
<evidence type="ECO:0000313" key="7">
    <source>
        <dbReference type="EMBL" id="BDD86886.1"/>
    </source>
</evidence>
<organism evidence="7 8">
    <name type="scientific">Desulfofustis limnaeus</name>
    <dbReference type="NCBI Taxonomy" id="2740163"/>
    <lineage>
        <taxon>Bacteria</taxon>
        <taxon>Pseudomonadati</taxon>
        <taxon>Thermodesulfobacteriota</taxon>
        <taxon>Desulfobulbia</taxon>
        <taxon>Desulfobulbales</taxon>
        <taxon>Desulfocapsaceae</taxon>
        <taxon>Desulfofustis</taxon>
    </lineage>
</organism>
<keyword evidence="4" id="KW-0520">NAD</keyword>
<dbReference type="PROSITE" id="PS00913">
    <property type="entry name" value="ADH_IRON_1"/>
    <property type="match status" value="1"/>
</dbReference>
<evidence type="ECO:0000256" key="1">
    <source>
        <dbReference type="ARBA" id="ARBA00001962"/>
    </source>
</evidence>
<protein>
    <submittedName>
        <fullName evidence="7">1,3-propanediol dehydrogenase</fullName>
    </submittedName>
</protein>
<dbReference type="Proteomes" id="UP000830055">
    <property type="component" value="Chromosome"/>
</dbReference>
<comment type="similarity">
    <text evidence="2">Belongs to the iron-containing alcohol dehydrogenase family.</text>
</comment>
<dbReference type="Pfam" id="PF00465">
    <property type="entry name" value="Fe-ADH"/>
    <property type="match status" value="1"/>
</dbReference>
<name>A0ABM7W7C2_9BACT</name>
<dbReference type="SUPFAM" id="SSF56796">
    <property type="entry name" value="Dehydroquinate synthase-like"/>
    <property type="match status" value="1"/>
</dbReference>
<gene>
    <name evidence="7" type="ORF">DPPLL_12510</name>
</gene>
<dbReference type="RefSeq" id="WP_284153955.1">
    <property type="nucleotide sequence ID" value="NZ_AP025516.1"/>
</dbReference>
<dbReference type="PANTHER" id="PTHR11496:SF102">
    <property type="entry name" value="ALCOHOL DEHYDROGENASE 4"/>
    <property type="match status" value="1"/>
</dbReference>
<dbReference type="EMBL" id="AP025516">
    <property type="protein sequence ID" value="BDD86886.1"/>
    <property type="molecule type" value="Genomic_DNA"/>
</dbReference>
<feature type="domain" description="Alcohol dehydrogenase iron-type/glycerol dehydrogenase GldA" evidence="5">
    <location>
        <begin position="9"/>
        <end position="184"/>
    </location>
</feature>
<evidence type="ECO:0000256" key="3">
    <source>
        <dbReference type="ARBA" id="ARBA00023002"/>
    </source>
</evidence>
<evidence type="ECO:0000259" key="5">
    <source>
        <dbReference type="Pfam" id="PF00465"/>
    </source>
</evidence>
<keyword evidence="3" id="KW-0560">Oxidoreductase</keyword>
<comment type="cofactor">
    <cofactor evidence="1">
        <name>Fe cation</name>
        <dbReference type="ChEBI" id="CHEBI:24875"/>
    </cofactor>
</comment>
<dbReference type="Gene3D" id="1.20.1090.10">
    <property type="entry name" value="Dehydroquinate synthase-like - alpha domain"/>
    <property type="match status" value="1"/>
</dbReference>
<dbReference type="Gene3D" id="3.40.50.1970">
    <property type="match status" value="1"/>
</dbReference>
<dbReference type="InterPro" id="IPR039697">
    <property type="entry name" value="Alcohol_dehydrogenase_Fe"/>
</dbReference>
<reference evidence="7 8" key="1">
    <citation type="submission" date="2022-01" db="EMBL/GenBank/DDBJ databases">
        <title>Desulfofustis limnae sp. nov., a novel mesophilic sulfate-reducing bacterium isolated from marsh soil.</title>
        <authorList>
            <person name="Watanabe M."/>
            <person name="Takahashi A."/>
            <person name="Kojima H."/>
            <person name="Fukui M."/>
        </authorList>
    </citation>
    <scope>NUCLEOTIDE SEQUENCE [LARGE SCALE GENOMIC DNA]</scope>
    <source>
        <strain evidence="7 8">PPLL</strain>
    </source>
</reference>
<dbReference type="InterPro" id="IPR018211">
    <property type="entry name" value="ADH_Fe_CS"/>
</dbReference>
<feature type="domain" description="Fe-containing alcohol dehydrogenase-like C-terminal" evidence="6">
    <location>
        <begin position="195"/>
        <end position="303"/>
    </location>
</feature>
<keyword evidence="8" id="KW-1185">Reference proteome</keyword>
<evidence type="ECO:0000313" key="8">
    <source>
        <dbReference type="Proteomes" id="UP000830055"/>
    </source>
</evidence>
<dbReference type="Pfam" id="PF25137">
    <property type="entry name" value="ADH_Fe_C"/>
    <property type="match status" value="1"/>
</dbReference>
<evidence type="ECO:0000256" key="4">
    <source>
        <dbReference type="ARBA" id="ARBA00023027"/>
    </source>
</evidence>
<accession>A0ABM7W7C2</accession>
<sequence length="370" mass="40501">MDLWSDYNPVRITAGPGAINRLFSLHPSIITGKRILLVTSAGFTARGVTEKIEAKARKAGLKKPLLVLDGVTANPELDFLERLTGSLRSEDITGIIALGGGSALDTAKVLSVTIPSNLEMPLDMVLRQKQPYVWKNRIPVIAIPTTAGTGAEATPFATVWDRKNKTKYSVSGEMVYPVHALLDPELTLTLPPKETLYSGLDAISHALESLWNKNLTPVSEALALKALSLANEALPEVIKQPNNLHSREMMQQAALMAGLAISRTRTAIAHAISYPVTMRFGVPHGLACSFTLPGIIKHYSRPLDQSTIKTVMLETLKTIDVLRLDNEMTTYIGENNLSEYIEEMLHHDRASNYSGIMTGDDISRLILLKQ</sequence>
<dbReference type="InterPro" id="IPR056798">
    <property type="entry name" value="ADH_Fe_C"/>
</dbReference>
<proteinExistence type="inferred from homology"/>
<dbReference type="PANTHER" id="PTHR11496">
    <property type="entry name" value="ALCOHOL DEHYDROGENASE"/>
    <property type="match status" value="1"/>
</dbReference>